<protein>
    <submittedName>
        <fullName evidence="9">Sensor histidine kinase</fullName>
    </submittedName>
</protein>
<keyword evidence="10" id="KW-1185">Reference proteome</keyword>
<dbReference type="PROSITE" id="PS50885">
    <property type="entry name" value="HAMP"/>
    <property type="match status" value="1"/>
</dbReference>
<evidence type="ECO:0000256" key="2">
    <source>
        <dbReference type="ARBA" id="ARBA00022475"/>
    </source>
</evidence>
<dbReference type="Proteomes" id="UP001153387">
    <property type="component" value="Unassembled WGS sequence"/>
</dbReference>
<dbReference type="InterPro" id="IPR010559">
    <property type="entry name" value="Sig_transdc_His_kin_internal"/>
</dbReference>
<evidence type="ECO:0000256" key="5">
    <source>
        <dbReference type="ARBA" id="ARBA00023136"/>
    </source>
</evidence>
<feature type="domain" description="HAMP" evidence="8">
    <location>
        <begin position="312"/>
        <end position="370"/>
    </location>
</feature>
<dbReference type="EMBL" id="JAPDHZ010000008">
    <property type="protein sequence ID" value="MDG0794898.1"/>
    <property type="molecule type" value="Genomic_DNA"/>
</dbReference>
<dbReference type="Gene3D" id="6.10.340.10">
    <property type="match status" value="1"/>
</dbReference>
<dbReference type="SMART" id="SM00304">
    <property type="entry name" value="HAMP"/>
    <property type="match status" value="1"/>
</dbReference>
<keyword evidence="4" id="KW-0808">Transferase</keyword>
<comment type="subcellular location">
    <subcellularLocation>
        <location evidence="1">Cell membrane</location>
        <topology evidence="1">Multi-pass membrane protein</topology>
    </subcellularLocation>
</comment>
<keyword evidence="9" id="KW-0418">Kinase</keyword>
<dbReference type="GO" id="GO:0005886">
    <property type="term" value="C:plasma membrane"/>
    <property type="evidence" value="ECO:0007669"/>
    <property type="project" value="UniProtKB-SubCell"/>
</dbReference>
<dbReference type="PANTHER" id="PTHR34220">
    <property type="entry name" value="SENSOR HISTIDINE KINASE YPDA"/>
    <property type="match status" value="1"/>
</dbReference>
<dbReference type="InterPro" id="IPR036890">
    <property type="entry name" value="HATPase_C_sf"/>
</dbReference>
<evidence type="ECO:0000256" key="3">
    <source>
        <dbReference type="ARBA" id="ARBA00022553"/>
    </source>
</evidence>
<evidence type="ECO:0000313" key="10">
    <source>
        <dbReference type="Proteomes" id="UP001153387"/>
    </source>
</evidence>
<dbReference type="RefSeq" id="WP_277568616.1">
    <property type="nucleotide sequence ID" value="NZ_JAPDHZ010000008.1"/>
</dbReference>
<sequence>MRKRFGFDFYRNMRIRNKLSLLIALIVALSFSATLLVQQYAFSIYDSQIYSKSSQVLNLSSSAIEAELKRIRQISYNVTADGQVQSLLKKIANPDTSDYDRLLLRRDLVDRLLNYTGTEPYLLSIQLYDALGHENAAGNVKALNDAKVADLLSRSDLAEGEQVLLYPDENDSALVTARKVRAYEGTDFSLKRLGMLVIRINIERIVRENAPAEGELLIRSGSDIVYPVHPAFADVGLDEEESRNGSGYFVGNFGGERYFVSHIESGNSGWMYFNLTPFNQIFERIIFIKELVVFVFVGLLIVVMAWGFRFSRSMTRPIDDLIARMRLAERGNFEEANLLSIDTASVPRDEVGLLHRSFRIMIERINALITENFKSRLLVKETEFKALQAQINPHFLYNTLESINWMAKINRQPQISQMVEALGFLLRNSISLGDPLIPLREELGLVESYVTIQKYRFEERLDFDTDIPEALMGRTIPKLTLQPLLENAVNYAVEPSMSPCRIVIRARESSAEGLLLLTVEDSGPGMDPPHAGAAPQRGSPRPGQRHRIA</sequence>
<keyword evidence="2" id="KW-1003">Cell membrane</keyword>
<dbReference type="InterPro" id="IPR003660">
    <property type="entry name" value="HAMP_dom"/>
</dbReference>
<keyword evidence="3" id="KW-0597">Phosphoprotein</keyword>
<dbReference type="Gene3D" id="3.30.565.10">
    <property type="entry name" value="Histidine kinase-like ATPase, C-terminal domain"/>
    <property type="match status" value="1"/>
</dbReference>
<dbReference type="GO" id="GO:0000155">
    <property type="term" value="F:phosphorelay sensor kinase activity"/>
    <property type="evidence" value="ECO:0007669"/>
    <property type="project" value="InterPro"/>
</dbReference>
<keyword evidence="7" id="KW-0812">Transmembrane</keyword>
<feature type="transmembrane region" description="Helical" evidence="7">
    <location>
        <begin position="286"/>
        <end position="308"/>
    </location>
</feature>
<evidence type="ECO:0000256" key="4">
    <source>
        <dbReference type="ARBA" id="ARBA00022679"/>
    </source>
</evidence>
<dbReference type="Pfam" id="PF06580">
    <property type="entry name" value="His_kinase"/>
    <property type="match status" value="1"/>
</dbReference>
<gene>
    <name evidence="9" type="ORF">OMP38_31775</name>
</gene>
<feature type="region of interest" description="Disordered" evidence="6">
    <location>
        <begin position="519"/>
        <end position="549"/>
    </location>
</feature>
<keyword evidence="7" id="KW-1133">Transmembrane helix</keyword>
<organism evidence="9 10">
    <name type="scientific">Cohnella ginsengisoli</name>
    <dbReference type="NCBI Taxonomy" id="425004"/>
    <lineage>
        <taxon>Bacteria</taxon>
        <taxon>Bacillati</taxon>
        <taxon>Bacillota</taxon>
        <taxon>Bacilli</taxon>
        <taxon>Bacillales</taxon>
        <taxon>Paenibacillaceae</taxon>
        <taxon>Cohnella</taxon>
    </lineage>
</organism>
<evidence type="ECO:0000256" key="1">
    <source>
        <dbReference type="ARBA" id="ARBA00004651"/>
    </source>
</evidence>
<keyword evidence="5 7" id="KW-0472">Membrane</keyword>
<dbReference type="PANTHER" id="PTHR34220:SF7">
    <property type="entry name" value="SENSOR HISTIDINE KINASE YPDA"/>
    <property type="match status" value="1"/>
</dbReference>
<name>A0A9X4QQF4_9BACL</name>
<dbReference type="SUPFAM" id="SSF55874">
    <property type="entry name" value="ATPase domain of HSP90 chaperone/DNA topoisomerase II/histidine kinase"/>
    <property type="match status" value="1"/>
</dbReference>
<evidence type="ECO:0000256" key="7">
    <source>
        <dbReference type="SAM" id="Phobius"/>
    </source>
</evidence>
<dbReference type="InterPro" id="IPR050640">
    <property type="entry name" value="Bact_2-comp_sensor_kinase"/>
</dbReference>
<comment type="caution">
    <text evidence="9">The sequence shown here is derived from an EMBL/GenBank/DDBJ whole genome shotgun (WGS) entry which is preliminary data.</text>
</comment>
<reference evidence="9 10" key="1">
    <citation type="submission" date="2022-10" db="EMBL/GenBank/DDBJ databases">
        <title>Comparative genomic analysis of Cohnella hashimotonis sp. nov., isolated from the International Space Station.</title>
        <authorList>
            <person name="Simpson A."/>
            <person name="Venkateswaran K."/>
        </authorList>
    </citation>
    <scope>NUCLEOTIDE SEQUENCE [LARGE SCALE GENOMIC DNA]</scope>
    <source>
        <strain evidence="9 10">DSM 18997</strain>
    </source>
</reference>
<dbReference type="CDD" id="cd06225">
    <property type="entry name" value="HAMP"/>
    <property type="match status" value="1"/>
</dbReference>
<dbReference type="AlphaFoldDB" id="A0A9X4QQF4"/>
<evidence type="ECO:0000259" key="8">
    <source>
        <dbReference type="PROSITE" id="PS50885"/>
    </source>
</evidence>
<proteinExistence type="predicted"/>
<evidence type="ECO:0000313" key="9">
    <source>
        <dbReference type="EMBL" id="MDG0794898.1"/>
    </source>
</evidence>
<evidence type="ECO:0000256" key="6">
    <source>
        <dbReference type="SAM" id="MobiDB-lite"/>
    </source>
</evidence>
<accession>A0A9X4QQF4</accession>